<accession>A0ABV8J5P8</accession>
<name>A0ABV8J5P8_9ACTN</name>
<reference evidence="3" key="1">
    <citation type="journal article" date="2019" name="Int. J. Syst. Evol. Microbiol.">
        <title>The Global Catalogue of Microorganisms (GCM) 10K type strain sequencing project: providing services to taxonomists for standard genome sequencing and annotation.</title>
        <authorList>
            <consortium name="The Broad Institute Genomics Platform"/>
            <consortium name="The Broad Institute Genome Sequencing Center for Infectious Disease"/>
            <person name="Wu L."/>
            <person name="Ma J."/>
        </authorList>
    </citation>
    <scope>NUCLEOTIDE SEQUENCE [LARGE SCALE GENOMIC DNA]</scope>
    <source>
        <strain evidence="3">TBRC 5832</strain>
    </source>
</reference>
<evidence type="ECO:0000313" key="2">
    <source>
        <dbReference type="EMBL" id="MFC4071436.1"/>
    </source>
</evidence>
<keyword evidence="3" id="KW-1185">Reference proteome</keyword>
<feature type="transmembrane region" description="Helical" evidence="1">
    <location>
        <begin position="49"/>
        <end position="67"/>
    </location>
</feature>
<gene>
    <name evidence="2" type="ORF">ACFO0C_41425</name>
</gene>
<dbReference type="EMBL" id="JBHSBL010000028">
    <property type="protein sequence ID" value="MFC4071436.1"/>
    <property type="molecule type" value="Genomic_DNA"/>
</dbReference>
<evidence type="ECO:0000313" key="3">
    <source>
        <dbReference type="Proteomes" id="UP001595867"/>
    </source>
</evidence>
<feature type="transmembrane region" description="Helical" evidence="1">
    <location>
        <begin position="6"/>
        <end position="28"/>
    </location>
</feature>
<keyword evidence="1" id="KW-0472">Membrane</keyword>
<dbReference type="Proteomes" id="UP001595867">
    <property type="component" value="Unassembled WGS sequence"/>
</dbReference>
<keyword evidence="1" id="KW-0812">Transmembrane</keyword>
<protein>
    <recommendedName>
        <fullName evidence="4">DUF2269 family protein</fullName>
    </recommendedName>
</protein>
<keyword evidence="1" id="KW-1133">Transmembrane helix</keyword>
<organism evidence="2 3">
    <name type="scientific">Actinoplanes subglobosus</name>
    <dbReference type="NCBI Taxonomy" id="1547892"/>
    <lineage>
        <taxon>Bacteria</taxon>
        <taxon>Bacillati</taxon>
        <taxon>Actinomycetota</taxon>
        <taxon>Actinomycetes</taxon>
        <taxon>Micromonosporales</taxon>
        <taxon>Micromonosporaceae</taxon>
        <taxon>Actinoplanes</taxon>
    </lineage>
</organism>
<feature type="transmembrane region" description="Helical" evidence="1">
    <location>
        <begin position="73"/>
        <end position="91"/>
    </location>
</feature>
<comment type="caution">
    <text evidence="2">The sequence shown here is derived from an EMBL/GenBank/DDBJ whole genome shotgun (WGS) entry which is preliminary data.</text>
</comment>
<evidence type="ECO:0000256" key="1">
    <source>
        <dbReference type="SAM" id="Phobius"/>
    </source>
</evidence>
<evidence type="ECO:0008006" key="4">
    <source>
        <dbReference type="Google" id="ProtNLM"/>
    </source>
</evidence>
<proteinExistence type="predicted"/>
<feature type="transmembrane region" description="Helical" evidence="1">
    <location>
        <begin position="103"/>
        <end position="127"/>
    </location>
</feature>
<sequence length="130" mass="13596">MHDIALFVHLSSMVIGFGAVLTVDWFGLLWLTGRRTLADVLRVAQGTHVPIWAGFTGLLASGALLGLPAGPKALAVLVIGVNGVYAGVLLRELSRHATPPLTLVVRSGAATLISQIAWWTAVVLGHLNSG</sequence>
<dbReference type="RefSeq" id="WP_378072310.1">
    <property type="nucleotide sequence ID" value="NZ_JBHSBL010000028.1"/>
</dbReference>